<evidence type="ECO:0000256" key="2">
    <source>
        <dbReference type="SAM" id="SignalP"/>
    </source>
</evidence>
<feature type="compositionally biased region" description="Basic and acidic residues" evidence="1">
    <location>
        <begin position="101"/>
        <end position="117"/>
    </location>
</feature>
<feature type="region of interest" description="Disordered" evidence="1">
    <location>
        <begin position="130"/>
        <end position="154"/>
    </location>
</feature>
<dbReference type="RefSeq" id="XP_008030714.1">
    <property type="nucleotide sequence ID" value="XM_008032523.1"/>
</dbReference>
<feature type="signal peptide" evidence="2">
    <location>
        <begin position="1"/>
        <end position="19"/>
    </location>
</feature>
<gene>
    <name evidence="3" type="ORF">SETTUDRAFT_44298</name>
</gene>
<sequence length="301" mass="33094">MLSNTLAASLLLLTPSALAAPTRTHCSCKIVYNDTTSTSPPPSLYTPSTAHWTPGNPSEDESKSPLPAPIAVSVAVCASLGSELERFRHTEPELYDLYMGEEQRRKQEETSTTERRPLPTAVLLRGDQDIINPGHNSHKHHDDHTSRPSKPQGRIVCFASPGTLPPHDYQTSSMGLCALQLIVVLSIFACIVEGLQLCRNFIKQQFFSSSAPENDPLPPSGSLRLNGAEKRLLAIPETHPTDPRYPLCSSPGAEKKMRAYENSSHLSISPTKYFVHHGVGGRREFIAYDDDSDDEVNRPVM</sequence>
<proteinExistence type="predicted"/>
<dbReference type="Proteomes" id="UP000016935">
    <property type="component" value="Unassembled WGS sequence"/>
</dbReference>
<feature type="region of interest" description="Disordered" evidence="1">
    <location>
        <begin position="36"/>
        <end position="66"/>
    </location>
</feature>
<accession>R0I701</accession>
<evidence type="ECO:0000313" key="4">
    <source>
        <dbReference type="Proteomes" id="UP000016935"/>
    </source>
</evidence>
<feature type="chain" id="PRO_5004343390" evidence="2">
    <location>
        <begin position="20"/>
        <end position="301"/>
    </location>
</feature>
<dbReference type="EMBL" id="KB908866">
    <property type="protein sequence ID" value="EOA81355.1"/>
    <property type="molecule type" value="Genomic_DNA"/>
</dbReference>
<reference evidence="3 4" key="1">
    <citation type="journal article" date="2012" name="PLoS Pathog.">
        <title>Diverse lifestyles and strategies of plant pathogenesis encoded in the genomes of eighteen Dothideomycetes fungi.</title>
        <authorList>
            <person name="Ohm R.A."/>
            <person name="Feau N."/>
            <person name="Henrissat B."/>
            <person name="Schoch C.L."/>
            <person name="Horwitz B.A."/>
            <person name="Barry K.W."/>
            <person name="Condon B.J."/>
            <person name="Copeland A.C."/>
            <person name="Dhillon B."/>
            <person name="Glaser F."/>
            <person name="Hesse C.N."/>
            <person name="Kosti I."/>
            <person name="LaButti K."/>
            <person name="Lindquist E.A."/>
            <person name="Lucas S."/>
            <person name="Salamov A.A."/>
            <person name="Bradshaw R.E."/>
            <person name="Ciuffetti L."/>
            <person name="Hamelin R.C."/>
            <person name="Kema G.H.J."/>
            <person name="Lawrence C."/>
            <person name="Scott J.A."/>
            <person name="Spatafora J.W."/>
            <person name="Turgeon B.G."/>
            <person name="de Wit P.J.G.M."/>
            <person name="Zhong S."/>
            <person name="Goodwin S.B."/>
            <person name="Grigoriev I.V."/>
        </authorList>
    </citation>
    <scope>NUCLEOTIDE SEQUENCE [LARGE SCALE GENOMIC DNA]</scope>
    <source>
        <strain evidence="4">28A</strain>
    </source>
</reference>
<dbReference type="HOGENOM" id="CLU_1027266_0_0_1"/>
<reference evidence="3 4" key="2">
    <citation type="journal article" date="2013" name="PLoS Genet.">
        <title>Comparative genome structure, secondary metabolite, and effector coding capacity across Cochliobolus pathogens.</title>
        <authorList>
            <person name="Condon B.J."/>
            <person name="Leng Y."/>
            <person name="Wu D."/>
            <person name="Bushley K.E."/>
            <person name="Ohm R.A."/>
            <person name="Otillar R."/>
            <person name="Martin J."/>
            <person name="Schackwitz W."/>
            <person name="Grimwood J."/>
            <person name="MohdZainudin N."/>
            <person name="Xue C."/>
            <person name="Wang R."/>
            <person name="Manning V.A."/>
            <person name="Dhillon B."/>
            <person name="Tu Z.J."/>
            <person name="Steffenson B.J."/>
            <person name="Salamov A."/>
            <person name="Sun H."/>
            <person name="Lowry S."/>
            <person name="LaButti K."/>
            <person name="Han J."/>
            <person name="Copeland A."/>
            <person name="Lindquist E."/>
            <person name="Barry K."/>
            <person name="Schmutz J."/>
            <person name="Baker S.E."/>
            <person name="Ciuffetti L.M."/>
            <person name="Grigoriev I.V."/>
            <person name="Zhong S."/>
            <person name="Turgeon B.G."/>
        </authorList>
    </citation>
    <scope>NUCLEOTIDE SEQUENCE [LARGE SCALE GENOMIC DNA]</scope>
    <source>
        <strain evidence="4">28A</strain>
    </source>
</reference>
<keyword evidence="4" id="KW-1185">Reference proteome</keyword>
<feature type="region of interest" description="Disordered" evidence="1">
    <location>
        <begin position="99"/>
        <end position="118"/>
    </location>
</feature>
<evidence type="ECO:0000313" key="3">
    <source>
        <dbReference type="EMBL" id="EOA81355.1"/>
    </source>
</evidence>
<organism evidence="3 4">
    <name type="scientific">Exserohilum turcicum (strain 28A)</name>
    <name type="common">Northern leaf blight fungus</name>
    <name type="synonym">Setosphaeria turcica</name>
    <dbReference type="NCBI Taxonomy" id="671987"/>
    <lineage>
        <taxon>Eukaryota</taxon>
        <taxon>Fungi</taxon>
        <taxon>Dikarya</taxon>
        <taxon>Ascomycota</taxon>
        <taxon>Pezizomycotina</taxon>
        <taxon>Dothideomycetes</taxon>
        <taxon>Pleosporomycetidae</taxon>
        <taxon>Pleosporales</taxon>
        <taxon>Pleosporineae</taxon>
        <taxon>Pleosporaceae</taxon>
        <taxon>Exserohilum</taxon>
    </lineage>
</organism>
<dbReference type="AlphaFoldDB" id="R0I701"/>
<evidence type="ECO:0000256" key="1">
    <source>
        <dbReference type="SAM" id="MobiDB-lite"/>
    </source>
</evidence>
<dbReference type="OrthoDB" id="3936754at2759"/>
<name>R0I701_EXST2</name>
<keyword evidence="2" id="KW-0732">Signal</keyword>
<dbReference type="GeneID" id="19404911"/>
<protein>
    <submittedName>
        <fullName evidence="3">Uncharacterized protein</fullName>
    </submittedName>
</protein>